<dbReference type="SUPFAM" id="SSF46894">
    <property type="entry name" value="C-terminal effector domain of the bipartite response regulators"/>
    <property type="match status" value="1"/>
</dbReference>
<proteinExistence type="predicted"/>
<evidence type="ECO:0000256" key="2">
    <source>
        <dbReference type="ARBA" id="ARBA00023125"/>
    </source>
</evidence>
<dbReference type="AlphaFoldDB" id="A0A7Y4DZU7"/>
<dbReference type="PANTHER" id="PTHR44688">
    <property type="entry name" value="DNA-BINDING TRANSCRIPTIONAL ACTIVATOR DEVR_DOSR"/>
    <property type="match status" value="1"/>
</dbReference>
<keyword evidence="3" id="KW-0804">Transcription</keyword>
<protein>
    <submittedName>
        <fullName evidence="5">Response regulator transcription factor</fullName>
    </submittedName>
</protein>
<name>A0A7Y4DZU7_9VIBR</name>
<evidence type="ECO:0000256" key="1">
    <source>
        <dbReference type="ARBA" id="ARBA00023015"/>
    </source>
</evidence>
<dbReference type="PANTHER" id="PTHR44688:SF16">
    <property type="entry name" value="DNA-BINDING TRANSCRIPTIONAL ACTIVATOR DEVR_DOSR"/>
    <property type="match status" value="1"/>
</dbReference>
<dbReference type="InterPro" id="IPR036388">
    <property type="entry name" value="WH-like_DNA-bd_sf"/>
</dbReference>
<dbReference type="PROSITE" id="PS50043">
    <property type="entry name" value="HTH_LUXR_2"/>
    <property type="match status" value="1"/>
</dbReference>
<accession>A0A7Y4DZU7</accession>
<dbReference type="Gene3D" id="1.10.10.10">
    <property type="entry name" value="Winged helix-like DNA-binding domain superfamily/Winged helix DNA-binding domain"/>
    <property type="match status" value="1"/>
</dbReference>
<evidence type="ECO:0000313" key="5">
    <source>
        <dbReference type="EMBL" id="NOH47156.1"/>
    </source>
</evidence>
<dbReference type="CDD" id="cd06170">
    <property type="entry name" value="LuxR_C_like"/>
    <property type="match status" value="1"/>
</dbReference>
<dbReference type="SMART" id="SM00421">
    <property type="entry name" value="HTH_LUXR"/>
    <property type="match status" value="1"/>
</dbReference>
<evidence type="ECO:0000259" key="4">
    <source>
        <dbReference type="PROSITE" id="PS50043"/>
    </source>
</evidence>
<dbReference type="Pfam" id="PF00196">
    <property type="entry name" value="GerE"/>
    <property type="match status" value="1"/>
</dbReference>
<evidence type="ECO:0000313" key="6">
    <source>
        <dbReference type="Proteomes" id="UP000572072"/>
    </source>
</evidence>
<feature type="domain" description="HTH luxR-type" evidence="4">
    <location>
        <begin position="146"/>
        <end position="211"/>
    </location>
</feature>
<reference evidence="5 6" key="1">
    <citation type="submission" date="2019-08" db="EMBL/GenBank/DDBJ databases">
        <title>Draft genome sequencing and comparative genomics of hatchery-associated Vibrios.</title>
        <authorList>
            <person name="Kehlet-Delgado H."/>
            <person name="Mueller R.S."/>
        </authorList>
    </citation>
    <scope>NUCLEOTIDE SEQUENCE [LARGE SCALE GENOMIC DNA]</scope>
    <source>
        <strain evidence="5 6">00-78-3</strain>
    </source>
</reference>
<dbReference type="Gene3D" id="3.40.50.2300">
    <property type="match status" value="1"/>
</dbReference>
<dbReference type="EMBL" id="VTYN01000003">
    <property type="protein sequence ID" value="NOH47156.1"/>
    <property type="molecule type" value="Genomic_DNA"/>
</dbReference>
<dbReference type="PRINTS" id="PR00038">
    <property type="entry name" value="HTHLUXR"/>
</dbReference>
<comment type="caution">
    <text evidence="5">The sequence shown here is derived from an EMBL/GenBank/DDBJ whole genome shotgun (WGS) entry which is preliminary data.</text>
</comment>
<gene>
    <name evidence="5" type="ORF">F0262_03690</name>
</gene>
<keyword evidence="1" id="KW-0805">Transcription regulation</keyword>
<dbReference type="InterPro" id="IPR000792">
    <property type="entry name" value="Tscrpt_reg_LuxR_C"/>
</dbReference>
<sequence length="215" mass="24364">MEFSTQRFVVHLLSRDHSYSRVIRDLMKVSFPLVKFTIGDKLDPMEQELPNCIVLFDVQTMPCPKRYGIFPCDREEKWIATNVSSPTSLEWLEKGYSGQISHGLELLPKAVSAVANGDVWFPRAILNKAINHYQQGAEAPCAAVEQLTTRYQLTKKESEVCRLMLQGLSNTQIARHSNVSVNTIKTHASNVLHKLEVRSRYELMAMAKDPNQTSA</sequence>
<dbReference type="InterPro" id="IPR016032">
    <property type="entry name" value="Sig_transdc_resp-reg_C-effctor"/>
</dbReference>
<dbReference type="GO" id="GO:0003677">
    <property type="term" value="F:DNA binding"/>
    <property type="evidence" value="ECO:0007669"/>
    <property type="project" value="UniProtKB-KW"/>
</dbReference>
<evidence type="ECO:0000256" key="3">
    <source>
        <dbReference type="ARBA" id="ARBA00023163"/>
    </source>
</evidence>
<dbReference type="RefSeq" id="WP_171357081.1">
    <property type="nucleotide sequence ID" value="NZ_JBEWWM010000009.1"/>
</dbReference>
<dbReference type="Proteomes" id="UP000572072">
    <property type="component" value="Unassembled WGS sequence"/>
</dbReference>
<organism evidence="5 6">
    <name type="scientific">Vibrio rotiferianus</name>
    <dbReference type="NCBI Taxonomy" id="190895"/>
    <lineage>
        <taxon>Bacteria</taxon>
        <taxon>Pseudomonadati</taxon>
        <taxon>Pseudomonadota</taxon>
        <taxon>Gammaproteobacteria</taxon>
        <taxon>Vibrionales</taxon>
        <taxon>Vibrionaceae</taxon>
        <taxon>Vibrio</taxon>
    </lineage>
</organism>
<dbReference type="GO" id="GO:0006355">
    <property type="term" value="P:regulation of DNA-templated transcription"/>
    <property type="evidence" value="ECO:0007669"/>
    <property type="project" value="InterPro"/>
</dbReference>
<keyword evidence="2" id="KW-0238">DNA-binding</keyword>